<reference evidence="1" key="2">
    <citation type="journal article" date="2022" name="New Phytol.">
        <title>Evolutionary transition to the ectomycorrhizal habit in the genomes of a hyperdiverse lineage of mushroom-forming fungi.</title>
        <authorList>
            <person name="Looney B."/>
            <person name="Miyauchi S."/>
            <person name="Morin E."/>
            <person name="Drula E."/>
            <person name="Courty P.E."/>
            <person name="Kohler A."/>
            <person name="Kuo A."/>
            <person name="LaButti K."/>
            <person name="Pangilinan J."/>
            <person name="Lipzen A."/>
            <person name="Riley R."/>
            <person name="Andreopoulos W."/>
            <person name="He G."/>
            <person name="Johnson J."/>
            <person name="Nolan M."/>
            <person name="Tritt A."/>
            <person name="Barry K.W."/>
            <person name="Grigoriev I.V."/>
            <person name="Nagy L.G."/>
            <person name="Hibbett D."/>
            <person name="Henrissat B."/>
            <person name="Matheny P.B."/>
            <person name="Labbe J."/>
            <person name="Martin F.M."/>
        </authorList>
    </citation>
    <scope>NUCLEOTIDE SEQUENCE</scope>
    <source>
        <strain evidence="1">EC-137</strain>
    </source>
</reference>
<feature type="non-terminal residue" evidence="1">
    <location>
        <position position="305"/>
    </location>
</feature>
<keyword evidence="2" id="KW-1185">Reference proteome</keyword>
<evidence type="ECO:0000313" key="1">
    <source>
        <dbReference type="EMBL" id="KAI0035864.1"/>
    </source>
</evidence>
<proteinExistence type="predicted"/>
<reference evidence="1" key="1">
    <citation type="submission" date="2021-02" db="EMBL/GenBank/DDBJ databases">
        <authorList>
            <consortium name="DOE Joint Genome Institute"/>
            <person name="Ahrendt S."/>
            <person name="Looney B.P."/>
            <person name="Miyauchi S."/>
            <person name="Morin E."/>
            <person name="Drula E."/>
            <person name="Courty P.E."/>
            <person name="Chicoki N."/>
            <person name="Fauchery L."/>
            <person name="Kohler A."/>
            <person name="Kuo A."/>
            <person name="Labutti K."/>
            <person name="Pangilinan J."/>
            <person name="Lipzen A."/>
            <person name="Riley R."/>
            <person name="Andreopoulos W."/>
            <person name="He G."/>
            <person name="Johnson J."/>
            <person name="Barry K.W."/>
            <person name="Grigoriev I.V."/>
            <person name="Nagy L."/>
            <person name="Hibbett D."/>
            <person name="Henrissat B."/>
            <person name="Matheny P.B."/>
            <person name="Labbe J."/>
            <person name="Martin F."/>
        </authorList>
    </citation>
    <scope>NUCLEOTIDE SEQUENCE</scope>
    <source>
        <strain evidence="1">EC-137</strain>
    </source>
</reference>
<name>A0ACB8QVL2_9AGAM</name>
<feature type="non-terminal residue" evidence="1">
    <location>
        <position position="1"/>
    </location>
</feature>
<sequence>WEPGTQYNPGDIVEYEGHRYKIIQAHLSQGDWTPDRTPALWGRLQDSDHGFGGGEYRPPQPQNPPNYNYGHDSANNEKPVYQPPQEQQEVHREEQKKHWYDLDGDRKKQLEVGGALLGGLAVLGAGYYAYKEHNKSEDEKKALTWGLQQWLDDAQRRKNEFYNNGPRAPATWVLTQNHDIPAGALPVGNDGDGNALYAARAFHEGGVHVGYASPTSKKGAVISYGGDDANVNMYEILLADPNGVHWERHRGTFRPQDFLNPPVDGGWESNRTPIAVARVEHHGWRIPGKASAGVDGANFAYKGKE</sequence>
<gene>
    <name evidence="1" type="ORF">K488DRAFT_16696</name>
</gene>
<evidence type="ECO:0000313" key="2">
    <source>
        <dbReference type="Proteomes" id="UP000814128"/>
    </source>
</evidence>
<protein>
    <submittedName>
        <fullName evidence="1">Carbohydrate-binding module family 12 protein</fullName>
    </submittedName>
</protein>
<accession>A0ACB8QVL2</accession>
<comment type="caution">
    <text evidence="1">The sequence shown here is derived from an EMBL/GenBank/DDBJ whole genome shotgun (WGS) entry which is preliminary data.</text>
</comment>
<dbReference type="EMBL" id="MU273478">
    <property type="protein sequence ID" value="KAI0035864.1"/>
    <property type="molecule type" value="Genomic_DNA"/>
</dbReference>
<dbReference type="Proteomes" id="UP000814128">
    <property type="component" value="Unassembled WGS sequence"/>
</dbReference>
<organism evidence="1 2">
    <name type="scientific">Vararia minispora EC-137</name>
    <dbReference type="NCBI Taxonomy" id="1314806"/>
    <lineage>
        <taxon>Eukaryota</taxon>
        <taxon>Fungi</taxon>
        <taxon>Dikarya</taxon>
        <taxon>Basidiomycota</taxon>
        <taxon>Agaricomycotina</taxon>
        <taxon>Agaricomycetes</taxon>
        <taxon>Russulales</taxon>
        <taxon>Lachnocladiaceae</taxon>
        <taxon>Vararia</taxon>
    </lineage>
</organism>